<evidence type="ECO:0000313" key="2">
    <source>
        <dbReference type="EMBL" id="WVZ78204.1"/>
    </source>
</evidence>
<proteinExistence type="predicted"/>
<evidence type="ECO:0000259" key="1">
    <source>
        <dbReference type="Pfam" id="PF07762"/>
    </source>
</evidence>
<dbReference type="PANTHER" id="PTHR33074">
    <property type="entry name" value="EXPRESSED PROTEIN-RELATED"/>
    <property type="match status" value="1"/>
</dbReference>
<organism evidence="2 3">
    <name type="scientific">Paspalum notatum var. saurae</name>
    <dbReference type="NCBI Taxonomy" id="547442"/>
    <lineage>
        <taxon>Eukaryota</taxon>
        <taxon>Viridiplantae</taxon>
        <taxon>Streptophyta</taxon>
        <taxon>Embryophyta</taxon>
        <taxon>Tracheophyta</taxon>
        <taxon>Spermatophyta</taxon>
        <taxon>Magnoliopsida</taxon>
        <taxon>Liliopsida</taxon>
        <taxon>Poales</taxon>
        <taxon>Poaceae</taxon>
        <taxon>PACMAD clade</taxon>
        <taxon>Panicoideae</taxon>
        <taxon>Andropogonodae</taxon>
        <taxon>Paspaleae</taxon>
        <taxon>Paspalinae</taxon>
        <taxon>Paspalum</taxon>
    </lineage>
</organism>
<reference evidence="2 3" key="1">
    <citation type="submission" date="2024-02" db="EMBL/GenBank/DDBJ databases">
        <title>High-quality chromosome-scale genome assembly of Pensacola bahiagrass (Paspalum notatum Flugge var. saurae).</title>
        <authorList>
            <person name="Vega J.M."/>
            <person name="Podio M."/>
            <person name="Orjuela J."/>
            <person name="Siena L.A."/>
            <person name="Pessino S.C."/>
            <person name="Combes M.C."/>
            <person name="Mariac C."/>
            <person name="Albertini E."/>
            <person name="Pupilli F."/>
            <person name="Ortiz J.P.A."/>
            <person name="Leblanc O."/>
        </authorList>
    </citation>
    <scope>NUCLEOTIDE SEQUENCE [LARGE SCALE GENOMIC DNA]</scope>
    <source>
        <strain evidence="2">R1</strain>
        <tissue evidence="2">Leaf</tissue>
    </source>
</reference>
<protein>
    <recommendedName>
        <fullName evidence="1">DUF1618 domain-containing protein</fullName>
    </recommendedName>
</protein>
<evidence type="ECO:0000313" key="3">
    <source>
        <dbReference type="Proteomes" id="UP001341281"/>
    </source>
</evidence>
<gene>
    <name evidence="2" type="ORF">U9M48_025953</name>
</gene>
<feature type="domain" description="DUF1618" evidence="1">
    <location>
        <begin position="1"/>
        <end position="95"/>
    </location>
</feature>
<dbReference type="AlphaFoldDB" id="A0AAQ3TTN5"/>
<keyword evidence="3" id="KW-1185">Reference proteome</keyword>
<dbReference type="Proteomes" id="UP001341281">
    <property type="component" value="Chromosome 05"/>
</dbReference>
<dbReference type="Pfam" id="PF07762">
    <property type="entry name" value="DUF1618"/>
    <property type="match status" value="1"/>
</dbReference>
<dbReference type="PANTHER" id="PTHR33074:SF79">
    <property type="entry name" value="EXPRESSED PROTEIN"/>
    <property type="match status" value="1"/>
</dbReference>
<sequence length="191" mass="21839">MLLVDVLTVNNSRLHYIPLPSSKDVKSLRVYIDRGEPDPFRCLSVSDAGVIKLVCIVTKEHPSTHPFTIATWTLVDIHHGRWEKDGNLTMGTNIMCFLLEDKGHSLFWMVQVNMRKKLLQSSALYINEEEEGFPAKSGLWKRFFGHYFIRSKFSSYLSENAITSRKLSETMQKAKEGSVMHMCGLEAQAKE</sequence>
<accession>A0AAQ3TTN5</accession>
<name>A0AAQ3TTN5_PASNO</name>
<dbReference type="EMBL" id="CP144749">
    <property type="protein sequence ID" value="WVZ78204.1"/>
    <property type="molecule type" value="Genomic_DNA"/>
</dbReference>
<dbReference type="InterPro" id="IPR011676">
    <property type="entry name" value="DUF1618"/>
</dbReference>